<dbReference type="EMBL" id="VWRN01000045">
    <property type="protein sequence ID" value="KAA6120754.1"/>
    <property type="molecule type" value="Genomic_DNA"/>
</dbReference>
<keyword evidence="5" id="KW-1185">Reference proteome</keyword>
<dbReference type="Gene3D" id="1.10.357.10">
    <property type="entry name" value="Tetracycline Repressor, domain 2"/>
    <property type="match status" value="1"/>
</dbReference>
<dbReference type="Pfam" id="PF00440">
    <property type="entry name" value="TetR_N"/>
    <property type="match status" value="1"/>
</dbReference>
<keyword evidence="1 2" id="KW-0238">DNA-binding</keyword>
<gene>
    <name evidence="4" type="ORF">F1599_16355</name>
</gene>
<dbReference type="InterPro" id="IPR001647">
    <property type="entry name" value="HTH_TetR"/>
</dbReference>
<name>A0A5M8AIX2_9BURK</name>
<proteinExistence type="predicted"/>
<dbReference type="SUPFAM" id="SSF46689">
    <property type="entry name" value="Homeodomain-like"/>
    <property type="match status" value="1"/>
</dbReference>
<dbReference type="AlphaFoldDB" id="A0A5M8AIX2"/>
<evidence type="ECO:0000256" key="2">
    <source>
        <dbReference type="PROSITE-ProRule" id="PRU00335"/>
    </source>
</evidence>
<dbReference type="Pfam" id="PF17939">
    <property type="entry name" value="TetR_C_30"/>
    <property type="match status" value="1"/>
</dbReference>
<dbReference type="PROSITE" id="PS50977">
    <property type="entry name" value="HTH_TETR_2"/>
    <property type="match status" value="1"/>
</dbReference>
<reference evidence="4 5" key="1">
    <citation type="submission" date="2019-09" db="EMBL/GenBank/DDBJ databases">
        <title>Isolation of a novel species in the genus Cupriavidus from patients with sepsis using whole genome sequencing.</title>
        <authorList>
            <person name="Kweon O.J."/>
            <person name="Lee M.-K."/>
        </authorList>
    </citation>
    <scope>NUCLEOTIDE SEQUENCE [LARGE SCALE GENOMIC DNA]</scope>
    <source>
        <strain evidence="4 5">MKL-01</strain>
    </source>
</reference>
<organism evidence="4 5">
    <name type="scientific">Cupriavidus cauae</name>
    <dbReference type="NCBI Taxonomy" id="2608999"/>
    <lineage>
        <taxon>Bacteria</taxon>
        <taxon>Pseudomonadati</taxon>
        <taxon>Pseudomonadota</taxon>
        <taxon>Betaproteobacteria</taxon>
        <taxon>Burkholderiales</taxon>
        <taxon>Burkholderiaceae</taxon>
        <taxon>Cupriavidus</taxon>
    </lineage>
</organism>
<evidence type="ECO:0000313" key="5">
    <source>
        <dbReference type="Proteomes" id="UP000324324"/>
    </source>
</evidence>
<dbReference type="RefSeq" id="WP_150083773.1">
    <property type="nucleotide sequence ID" value="NZ_VWRN01000045.1"/>
</dbReference>
<comment type="caution">
    <text evidence="4">The sequence shown here is derived from an EMBL/GenBank/DDBJ whole genome shotgun (WGS) entry which is preliminary data.</text>
</comment>
<dbReference type="InterPro" id="IPR041586">
    <property type="entry name" value="PsrA_TetR_C"/>
</dbReference>
<protein>
    <submittedName>
        <fullName evidence="4">Helix-turn-helix transcriptional regulator</fullName>
    </submittedName>
</protein>
<dbReference type="InterPro" id="IPR009057">
    <property type="entry name" value="Homeodomain-like_sf"/>
</dbReference>
<evidence type="ECO:0000313" key="4">
    <source>
        <dbReference type="EMBL" id="KAA6120754.1"/>
    </source>
</evidence>
<feature type="domain" description="HTH tetR-type" evidence="3">
    <location>
        <begin position="34"/>
        <end position="95"/>
    </location>
</feature>
<evidence type="ECO:0000259" key="3">
    <source>
        <dbReference type="PROSITE" id="PS50977"/>
    </source>
</evidence>
<accession>A0A5M8AIX2</accession>
<sequence>MKLKQIRSVIGEDTETAGRRKVAAPVAEEEAAVPGTAARMLEIAERLFAEHGVEQVPLRQIVLESGQRNRSALHYHFGSREALVSHLLNRRLHQINVIRHRYLDRLAAEGRDNDLHAVVECTILPLADTVRDTDWGRHYLQVLAQTTFSPNLLKKGLVERDAVSALVRVRKLVFALCPEIPREVMNLRLTWFNDTVVYSLAHWYRDQGRRGGEPPLAELIDCCAASLSAPVSSRVGRR</sequence>
<evidence type="ECO:0000256" key="1">
    <source>
        <dbReference type="ARBA" id="ARBA00023125"/>
    </source>
</evidence>
<dbReference type="GO" id="GO:0003677">
    <property type="term" value="F:DNA binding"/>
    <property type="evidence" value="ECO:0007669"/>
    <property type="project" value="UniProtKB-UniRule"/>
</dbReference>
<feature type="DNA-binding region" description="H-T-H motif" evidence="2">
    <location>
        <begin position="58"/>
        <end position="77"/>
    </location>
</feature>
<dbReference type="Proteomes" id="UP000324324">
    <property type="component" value="Unassembled WGS sequence"/>
</dbReference>